<name>A0A346TPN6_9ABAC</name>
<organism evidence="2 3">
    <name type="scientific">Mythimna unipuncta nucleopolyhedrovirus</name>
    <dbReference type="NCBI Taxonomy" id="447897"/>
    <lineage>
        <taxon>Viruses</taxon>
        <taxon>Viruses incertae sedis</taxon>
        <taxon>Naldaviricetes</taxon>
        <taxon>Lefavirales</taxon>
        <taxon>Baculoviridae</taxon>
        <taxon>Alphabaculovirus</taxon>
    </lineage>
</organism>
<dbReference type="InterPro" id="IPR009903">
    <property type="entry name" value="AcMNPV_AC110"/>
</dbReference>
<proteinExistence type="predicted"/>
<dbReference type="KEGG" id="vg:80534053"/>
<dbReference type="Pfam" id="PF07280">
    <property type="entry name" value="Ac110_PIF"/>
    <property type="match status" value="1"/>
</dbReference>
<feature type="transmembrane region" description="Helical" evidence="1">
    <location>
        <begin position="6"/>
        <end position="22"/>
    </location>
</feature>
<keyword evidence="1" id="KW-1133">Transmembrane helix</keyword>
<protein>
    <submittedName>
        <fullName evidence="2">PIF-7</fullName>
    </submittedName>
</protein>
<evidence type="ECO:0000256" key="1">
    <source>
        <dbReference type="SAM" id="Phobius"/>
    </source>
</evidence>
<dbReference type="RefSeq" id="YP_010796558.1">
    <property type="nucleotide sequence ID" value="NC_076031.1"/>
</dbReference>
<evidence type="ECO:0000313" key="3">
    <source>
        <dbReference type="Proteomes" id="UP000501969"/>
    </source>
</evidence>
<keyword evidence="3" id="KW-1185">Reference proteome</keyword>
<dbReference type="GeneID" id="80534053"/>
<accession>A0A346TPN6</accession>
<dbReference type="Proteomes" id="UP000501969">
    <property type="component" value="Segment"/>
</dbReference>
<reference evidence="2 3" key="1">
    <citation type="submission" date="2018-03" db="EMBL/GenBank/DDBJ databases">
        <title>Complete genome sequence of a second alphabaculovirus from the true armyworm, Mythimna unipuncta.</title>
        <authorList>
            <person name="Harrison R.L."/>
            <person name="Mowery J.D."/>
            <person name="Bauchan G.R."/>
            <person name="Theilmann D.A."/>
            <person name="Erlandson M.A."/>
        </authorList>
    </citation>
    <scope>NUCLEOTIDE SEQUENCE [LARGE SCALE GENOMIC DNA]</scope>
    <source>
        <strain evidence="2 3">KY310</strain>
    </source>
</reference>
<keyword evidence="1" id="KW-0472">Membrane</keyword>
<sequence>MLTYALLIVVLFVLFVTVLYVLKLNKQQVAKVLYYQYNYIPKPFISFVKVYALKNHL</sequence>
<evidence type="ECO:0000313" key="2">
    <source>
        <dbReference type="EMBL" id="AXU41546.1"/>
    </source>
</evidence>
<dbReference type="EMBL" id="MH124167">
    <property type="protein sequence ID" value="AXU41546.1"/>
    <property type="molecule type" value="Genomic_DNA"/>
</dbReference>
<keyword evidence="1" id="KW-0812">Transmembrane</keyword>